<dbReference type="EMBL" id="JAKZJU020000001">
    <property type="protein sequence ID" value="MDL2060237.1"/>
    <property type="molecule type" value="Genomic_DNA"/>
</dbReference>
<accession>A0ABT7IJE9</accession>
<feature type="compositionally biased region" description="Basic and acidic residues" evidence="7">
    <location>
        <begin position="58"/>
        <end position="72"/>
    </location>
</feature>
<name>A0ABT7IJE9_9BURK</name>
<reference evidence="8" key="1">
    <citation type="submission" date="2023-03" db="EMBL/GenBank/DDBJ databases">
        <title>Mesosutterella sp. nov. isolated from porcine feces.</title>
        <authorList>
            <person name="Yu S."/>
        </authorList>
    </citation>
    <scope>NUCLEOTIDE SEQUENCE</scope>
    <source>
        <strain evidence="8">AGMB02718</strain>
    </source>
</reference>
<feature type="region of interest" description="Disordered" evidence="7">
    <location>
        <begin position="58"/>
        <end position="80"/>
    </location>
</feature>
<comment type="function">
    <text evidence="1 6">Required for the transposition of the insertion element.</text>
</comment>
<evidence type="ECO:0000313" key="11">
    <source>
        <dbReference type="EMBL" id="MDL2060237.1"/>
    </source>
</evidence>
<evidence type="ECO:0000256" key="5">
    <source>
        <dbReference type="ARBA" id="ARBA00023172"/>
    </source>
</evidence>
<proteinExistence type="inferred from homology"/>
<dbReference type="Pfam" id="PF00872">
    <property type="entry name" value="Transposase_mut"/>
    <property type="match status" value="1"/>
</dbReference>
<evidence type="ECO:0000256" key="2">
    <source>
        <dbReference type="ARBA" id="ARBA00010961"/>
    </source>
</evidence>
<keyword evidence="12" id="KW-1185">Reference proteome</keyword>
<keyword evidence="5 6" id="KW-0233">DNA recombination</keyword>
<evidence type="ECO:0000256" key="4">
    <source>
        <dbReference type="ARBA" id="ARBA00023125"/>
    </source>
</evidence>
<evidence type="ECO:0000256" key="6">
    <source>
        <dbReference type="RuleBase" id="RU365089"/>
    </source>
</evidence>
<dbReference type="PANTHER" id="PTHR33217">
    <property type="entry name" value="TRANSPOSASE FOR INSERTION SEQUENCE ELEMENT IS1081"/>
    <property type="match status" value="1"/>
</dbReference>
<gene>
    <name evidence="8" type="ORF">MUN46_000705</name>
    <name evidence="9" type="ORF">MUN46_003420</name>
    <name evidence="10" type="ORF">MUN46_007225</name>
    <name evidence="11" type="ORF">MUN46_009850</name>
</gene>
<dbReference type="EMBL" id="JAKZJU020000001">
    <property type="protein sequence ID" value="MDL2058998.1"/>
    <property type="molecule type" value="Genomic_DNA"/>
</dbReference>
<comment type="similarity">
    <text evidence="2 6">Belongs to the transposase mutator family.</text>
</comment>
<dbReference type="EMBL" id="JAKZJU020000001">
    <property type="protein sequence ID" value="MDL2059716.1"/>
    <property type="molecule type" value="Genomic_DNA"/>
</dbReference>
<dbReference type="PROSITE" id="PS01007">
    <property type="entry name" value="TRANSPOSASE_MUTATOR"/>
    <property type="match status" value="1"/>
</dbReference>
<dbReference type="Proteomes" id="UP001165481">
    <property type="component" value="Unassembled WGS sequence"/>
</dbReference>
<keyword evidence="4 6" id="KW-0238">DNA-binding</keyword>
<evidence type="ECO:0000313" key="12">
    <source>
        <dbReference type="Proteomes" id="UP001165481"/>
    </source>
</evidence>
<evidence type="ECO:0000256" key="3">
    <source>
        <dbReference type="ARBA" id="ARBA00022578"/>
    </source>
</evidence>
<evidence type="ECO:0000313" key="10">
    <source>
        <dbReference type="EMBL" id="MDL2059716.1"/>
    </source>
</evidence>
<sequence length="415" mass="47610">MRRTPDPFDKLAEQILEDLKKSGREIKSSGEADDFMAHLLGRLLTKMLEGEMTHHLGYEKGQARPGDNERNGHSSKTLKSPKLGTIHVDVPRDRKGRFTPRIVPKHKRTLDGFDEKILALYARGLTTREIQGYLYDEYGMETSAEFISDVTDAILPELQKWQDRPLSPVYPVIFFDAIRIKTRGENGVVTPRAVHIALGVDTDGKKDVLGLWMAENESAKYWLKVFNELKNRGVNDILIAVTDGLKGMQEALETAFPKTMLQTCIVHLIRNSLKMVNYKDYKAVVAALKPVYRAVNAEEARQALNDFAQSELGKKYSYIEKIWLDAWDRVIPFFEFSPAVRRLIYTTNAIESLNRDLRKVVKTRASFPSETAALKLLYLAIRKVERRWVRPSPYWKTAMRELTIEFGDRIAPFFD</sequence>
<evidence type="ECO:0000313" key="9">
    <source>
        <dbReference type="EMBL" id="MDL2058998.1"/>
    </source>
</evidence>
<dbReference type="NCBIfam" id="NF033543">
    <property type="entry name" value="transpos_IS256"/>
    <property type="match status" value="1"/>
</dbReference>
<organism evidence="8 12">
    <name type="scientific">Mesosutterella faecium</name>
    <dbReference type="NCBI Taxonomy" id="2925194"/>
    <lineage>
        <taxon>Bacteria</taxon>
        <taxon>Pseudomonadati</taxon>
        <taxon>Pseudomonadota</taxon>
        <taxon>Betaproteobacteria</taxon>
        <taxon>Burkholderiales</taxon>
        <taxon>Sutterellaceae</taxon>
        <taxon>Mesosutterella</taxon>
    </lineage>
</organism>
<dbReference type="PANTHER" id="PTHR33217:SF8">
    <property type="entry name" value="MUTATOR FAMILY TRANSPOSASE"/>
    <property type="match status" value="1"/>
</dbReference>
<protein>
    <recommendedName>
        <fullName evidence="6">Mutator family transposase</fullName>
    </recommendedName>
</protein>
<dbReference type="InterPro" id="IPR001207">
    <property type="entry name" value="Transposase_mutator"/>
</dbReference>
<comment type="caution">
    <text evidence="8">The sequence shown here is derived from an EMBL/GenBank/DDBJ whole genome shotgun (WGS) entry which is preliminary data.</text>
</comment>
<keyword evidence="3 6" id="KW-0815">Transposition</keyword>
<keyword evidence="6" id="KW-0814">Transposable element</keyword>
<dbReference type="RefSeq" id="WP_285230521.1">
    <property type="nucleotide sequence ID" value="NZ_JAKZJU020000001.1"/>
</dbReference>
<evidence type="ECO:0000256" key="1">
    <source>
        <dbReference type="ARBA" id="ARBA00002190"/>
    </source>
</evidence>
<evidence type="ECO:0000256" key="7">
    <source>
        <dbReference type="SAM" id="MobiDB-lite"/>
    </source>
</evidence>
<dbReference type="EMBL" id="JAKZJU020000001">
    <property type="protein sequence ID" value="MDL2058482.1"/>
    <property type="molecule type" value="Genomic_DNA"/>
</dbReference>
<evidence type="ECO:0000313" key="8">
    <source>
        <dbReference type="EMBL" id="MDL2058482.1"/>
    </source>
</evidence>